<dbReference type="GO" id="GO:0016740">
    <property type="term" value="F:transferase activity"/>
    <property type="evidence" value="ECO:0007669"/>
    <property type="project" value="UniProtKB-KW"/>
</dbReference>
<keyword evidence="2" id="KW-0808">Transferase</keyword>
<dbReference type="SUPFAM" id="SSF53448">
    <property type="entry name" value="Nucleotide-diphospho-sugar transferases"/>
    <property type="match status" value="1"/>
</dbReference>
<dbReference type="InterPro" id="IPR029044">
    <property type="entry name" value="Nucleotide-diphossugar_trans"/>
</dbReference>
<dbReference type="EMBL" id="DSZZ01000230">
    <property type="protein sequence ID" value="HGU52875.1"/>
    <property type="molecule type" value="Genomic_DNA"/>
</dbReference>
<protein>
    <submittedName>
        <fullName evidence="2">Glycosyltransferase family 2 protein</fullName>
    </submittedName>
</protein>
<feature type="domain" description="Glycosyltransferase 2-like" evidence="1">
    <location>
        <begin position="6"/>
        <end position="131"/>
    </location>
</feature>
<evidence type="ECO:0000313" key="2">
    <source>
        <dbReference type="EMBL" id="HGU52875.1"/>
    </source>
</evidence>
<reference evidence="2" key="1">
    <citation type="journal article" date="2020" name="mSystems">
        <title>Genome- and Community-Level Interaction Insights into Carbon Utilization and Element Cycling Functions of Hydrothermarchaeota in Hydrothermal Sediment.</title>
        <authorList>
            <person name="Zhou Z."/>
            <person name="Liu Y."/>
            <person name="Xu W."/>
            <person name="Pan J."/>
            <person name="Luo Z.H."/>
            <person name="Li M."/>
        </authorList>
    </citation>
    <scope>NUCLEOTIDE SEQUENCE [LARGE SCALE GENOMIC DNA]</scope>
    <source>
        <strain evidence="2">SpSt-61</strain>
    </source>
</reference>
<dbReference type="CDD" id="cd00761">
    <property type="entry name" value="Glyco_tranf_GTA_type"/>
    <property type="match status" value="1"/>
</dbReference>
<dbReference type="PANTHER" id="PTHR43685">
    <property type="entry name" value="GLYCOSYLTRANSFERASE"/>
    <property type="match status" value="1"/>
</dbReference>
<dbReference type="AlphaFoldDB" id="A0A7V4NFJ4"/>
<dbReference type="PANTHER" id="PTHR43685:SF3">
    <property type="entry name" value="SLR2126 PROTEIN"/>
    <property type="match status" value="1"/>
</dbReference>
<accession>A0A7V4NFJ4</accession>
<name>A0A7V4NFJ4_FERPE</name>
<dbReference type="InterPro" id="IPR001173">
    <property type="entry name" value="Glyco_trans_2-like"/>
</dbReference>
<comment type="caution">
    <text evidence="2">The sequence shown here is derived from an EMBL/GenBank/DDBJ whole genome shotgun (WGS) entry which is preliminary data.</text>
</comment>
<dbReference type="InterPro" id="IPR050834">
    <property type="entry name" value="Glycosyltransf_2"/>
</dbReference>
<gene>
    <name evidence="2" type="ORF">ENT78_05035</name>
</gene>
<organism evidence="2">
    <name type="scientific">Fervidobacterium pennivorans</name>
    <dbReference type="NCBI Taxonomy" id="93466"/>
    <lineage>
        <taxon>Bacteria</taxon>
        <taxon>Thermotogati</taxon>
        <taxon>Thermotogota</taxon>
        <taxon>Thermotogae</taxon>
        <taxon>Thermotogales</taxon>
        <taxon>Fervidobacteriaceae</taxon>
        <taxon>Fervidobacterium</taxon>
    </lineage>
</organism>
<evidence type="ECO:0000259" key="1">
    <source>
        <dbReference type="Pfam" id="PF00535"/>
    </source>
</evidence>
<dbReference type="Pfam" id="PF00535">
    <property type="entry name" value="Glycos_transf_2"/>
    <property type="match status" value="1"/>
</dbReference>
<sequence>MKMKFSLILCTVGRYKEVEDFFASLSMQQFKNYELIVVDQNSHDRIKELVERYSEKLTQIKYFKVDFKGLSRARNFGLQHAEGDILAFPDDDCKYPEDLLMKVNEKFESEDIDILTGRSIDDTTGSESNVRWKKKKTKLTKMVLLETCISYTIFVKACCVISNKVRFDERLGVGSGTPFQSAEETDFIYQLIQLGCRGIYDPEVYVYHPEKIVEYSEQTIQRAFYYSMGMGALFKKHIEDKRFLIVLTRLLLRAFGGILYNLLKGNLKGAKFYCKVLAGRWGGFRQFKDEKVQR</sequence>
<proteinExistence type="predicted"/>
<dbReference type="Gene3D" id="3.90.550.10">
    <property type="entry name" value="Spore Coat Polysaccharide Biosynthesis Protein SpsA, Chain A"/>
    <property type="match status" value="1"/>
</dbReference>